<feature type="compositionally biased region" description="Low complexity" evidence="1">
    <location>
        <begin position="61"/>
        <end position="79"/>
    </location>
</feature>
<protein>
    <submittedName>
        <fullName evidence="2">Uncharacterized protein</fullName>
    </submittedName>
</protein>
<feature type="region of interest" description="Disordered" evidence="1">
    <location>
        <begin position="161"/>
        <end position="183"/>
    </location>
</feature>
<feature type="region of interest" description="Disordered" evidence="1">
    <location>
        <begin position="557"/>
        <end position="576"/>
    </location>
</feature>
<feature type="region of interest" description="Disordered" evidence="1">
    <location>
        <begin position="674"/>
        <end position="747"/>
    </location>
</feature>
<feature type="compositionally biased region" description="Basic residues" evidence="1">
    <location>
        <begin position="8"/>
        <end position="21"/>
    </location>
</feature>
<keyword evidence="3" id="KW-1185">Reference proteome</keyword>
<sequence>MADEGGFKKHRRRRRSRRKKAATTIGNLVAGRAPLGWGSPSSLRPAPPALVTPSVTGILEHSPSPSTTSRSPHSPSLSPALKSEATSSSLLSSTPGSGDSEIARYSPPLVPIHLLPEAFLSQKTENQVQEDMFPKTKYLSTVGGPTSSANTRSSMELDDFDDLASSQPLPLSSLSSRTHSRNKGSKAWRSFADEQNQYRLDDLGLGSIWSKDTYHQATGTVSQSQHKIQNQENRLPVSGSALSRAVLMSDPKFGQGHNPSASDEGSVLASHDHSNAHGSHQPRGSFSQQPPKIHAVDTMISPGHLGSIPGKHSQNQVPKPEELAPLARPSSEDASGITTLGTKYPKLNGWHVEGSGEPIPKMDIKAFLDSVLEGSYKVNEPLVDPFWGPVKSYQTEKVTKEPIQKNTTKPAEHFWGIPLQFEDTIKGPTKKDEKERKPVSIPTEKGPEFGKKVYLNTASLSTERGPELGKKVYSNMMHSNDPFNLFQVAREPKNFGLSSGGYPASGEPSILGMHYIDPFFGAATSNGASQFTGKGEQPVDRSKVFIEDSMAARISASTRRAPKLPPGLHQPSFYDDPMGFSKDPNARMEEANRWFHDDTLYEPFRKQIADISRNYAAECKTKDPNCDPVAIEQTNNLLGNAIINLFSYVDGDREKQRGNFANFGDVAAGCYESNDGGRRSYFDQDPYFSETRNPPRPPLRTKSRFFGSRVNEEGKGKEQKGEKEKKDGEEEKDEENGKKEKKEEKKF</sequence>
<dbReference type="Proteomes" id="UP000184188">
    <property type="component" value="Unassembled WGS sequence"/>
</dbReference>
<evidence type="ECO:0000313" key="3">
    <source>
        <dbReference type="Proteomes" id="UP000184188"/>
    </source>
</evidence>
<dbReference type="STRING" id="1073090.A0A1L9SW80"/>
<reference evidence="3" key="1">
    <citation type="journal article" date="2017" name="Genome Biol.">
        <title>Comparative genomics reveals high biological diversity and specific adaptations in the industrially and medically important fungal genus Aspergillus.</title>
        <authorList>
            <person name="de Vries R.P."/>
            <person name="Riley R."/>
            <person name="Wiebenga A."/>
            <person name="Aguilar-Osorio G."/>
            <person name="Amillis S."/>
            <person name="Uchima C.A."/>
            <person name="Anderluh G."/>
            <person name="Asadollahi M."/>
            <person name="Askin M."/>
            <person name="Barry K."/>
            <person name="Battaglia E."/>
            <person name="Bayram O."/>
            <person name="Benocci T."/>
            <person name="Braus-Stromeyer S.A."/>
            <person name="Caldana C."/>
            <person name="Canovas D."/>
            <person name="Cerqueira G.C."/>
            <person name="Chen F."/>
            <person name="Chen W."/>
            <person name="Choi C."/>
            <person name="Clum A."/>
            <person name="Dos Santos R.A."/>
            <person name="Damasio A.R."/>
            <person name="Diallinas G."/>
            <person name="Emri T."/>
            <person name="Fekete E."/>
            <person name="Flipphi M."/>
            <person name="Freyberg S."/>
            <person name="Gallo A."/>
            <person name="Gournas C."/>
            <person name="Habgood R."/>
            <person name="Hainaut M."/>
            <person name="Harispe M.L."/>
            <person name="Henrissat B."/>
            <person name="Hilden K.S."/>
            <person name="Hope R."/>
            <person name="Hossain A."/>
            <person name="Karabika E."/>
            <person name="Karaffa L."/>
            <person name="Karanyi Z."/>
            <person name="Krasevec N."/>
            <person name="Kuo A."/>
            <person name="Kusch H."/>
            <person name="LaButti K."/>
            <person name="Lagendijk E.L."/>
            <person name="Lapidus A."/>
            <person name="Levasseur A."/>
            <person name="Lindquist E."/>
            <person name="Lipzen A."/>
            <person name="Logrieco A.F."/>
            <person name="MacCabe A."/>
            <person name="Maekelae M.R."/>
            <person name="Malavazi I."/>
            <person name="Melin P."/>
            <person name="Meyer V."/>
            <person name="Mielnichuk N."/>
            <person name="Miskei M."/>
            <person name="Molnar A.P."/>
            <person name="Mule G."/>
            <person name="Ngan C.Y."/>
            <person name="Orejas M."/>
            <person name="Orosz E."/>
            <person name="Ouedraogo J.P."/>
            <person name="Overkamp K.M."/>
            <person name="Park H.-S."/>
            <person name="Perrone G."/>
            <person name="Piumi F."/>
            <person name="Punt P.J."/>
            <person name="Ram A.F."/>
            <person name="Ramon A."/>
            <person name="Rauscher S."/>
            <person name="Record E."/>
            <person name="Riano-Pachon D.M."/>
            <person name="Robert V."/>
            <person name="Roehrig J."/>
            <person name="Ruller R."/>
            <person name="Salamov A."/>
            <person name="Salih N.S."/>
            <person name="Samson R.A."/>
            <person name="Sandor E."/>
            <person name="Sanguinetti M."/>
            <person name="Schuetze T."/>
            <person name="Sepcic K."/>
            <person name="Shelest E."/>
            <person name="Sherlock G."/>
            <person name="Sophianopoulou V."/>
            <person name="Squina F.M."/>
            <person name="Sun H."/>
            <person name="Susca A."/>
            <person name="Todd R.B."/>
            <person name="Tsang A."/>
            <person name="Unkles S.E."/>
            <person name="van de Wiele N."/>
            <person name="van Rossen-Uffink D."/>
            <person name="Oliveira J.V."/>
            <person name="Vesth T.C."/>
            <person name="Visser J."/>
            <person name="Yu J.-H."/>
            <person name="Zhou M."/>
            <person name="Andersen M.R."/>
            <person name="Archer D.B."/>
            <person name="Baker S.E."/>
            <person name="Benoit I."/>
            <person name="Brakhage A.A."/>
            <person name="Braus G.H."/>
            <person name="Fischer R."/>
            <person name="Frisvad J.C."/>
            <person name="Goldman G.H."/>
            <person name="Houbraken J."/>
            <person name="Oakley B."/>
            <person name="Pocsi I."/>
            <person name="Scazzocchio C."/>
            <person name="Seiboth B."/>
            <person name="vanKuyk P.A."/>
            <person name="Wortman J."/>
            <person name="Dyer P.S."/>
            <person name="Grigoriev I.V."/>
        </authorList>
    </citation>
    <scope>NUCLEOTIDE SEQUENCE [LARGE SCALE GENOMIC DNA]</scope>
    <source>
        <strain evidence="3">CBS 506.65</strain>
    </source>
</reference>
<organism evidence="2 3">
    <name type="scientific">Penicilliopsis zonata CBS 506.65</name>
    <dbReference type="NCBI Taxonomy" id="1073090"/>
    <lineage>
        <taxon>Eukaryota</taxon>
        <taxon>Fungi</taxon>
        <taxon>Dikarya</taxon>
        <taxon>Ascomycota</taxon>
        <taxon>Pezizomycotina</taxon>
        <taxon>Eurotiomycetes</taxon>
        <taxon>Eurotiomycetidae</taxon>
        <taxon>Eurotiales</taxon>
        <taxon>Aspergillaceae</taxon>
        <taxon>Penicilliopsis</taxon>
    </lineage>
</organism>
<feature type="region of interest" description="Disordered" evidence="1">
    <location>
        <begin position="1"/>
        <end position="104"/>
    </location>
</feature>
<feature type="compositionally biased region" description="Low complexity" evidence="1">
    <location>
        <begin position="163"/>
        <end position="176"/>
    </location>
</feature>
<feature type="compositionally biased region" description="Low complexity" evidence="1">
    <location>
        <begin position="86"/>
        <end position="100"/>
    </location>
</feature>
<dbReference type="AlphaFoldDB" id="A0A1L9SW80"/>
<gene>
    <name evidence="2" type="ORF">ASPZODRAFT_21838</name>
</gene>
<evidence type="ECO:0000313" key="2">
    <source>
        <dbReference type="EMBL" id="OJJ51361.1"/>
    </source>
</evidence>
<feature type="compositionally biased region" description="Basic and acidic residues" evidence="1">
    <location>
        <begin position="710"/>
        <end position="747"/>
    </location>
</feature>
<dbReference type="EMBL" id="KV878336">
    <property type="protein sequence ID" value="OJJ51361.1"/>
    <property type="molecule type" value="Genomic_DNA"/>
</dbReference>
<dbReference type="OrthoDB" id="10251048at2759"/>
<evidence type="ECO:0000256" key="1">
    <source>
        <dbReference type="SAM" id="MobiDB-lite"/>
    </source>
</evidence>
<feature type="compositionally biased region" description="Polar residues" evidence="1">
    <location>
        <begin position="276"/>
        <end position="290"/>
    </location>
</feature>
<accession>A0A1L9SW80</accession>
<dbReference type="VEuPathDB" id="FungiDB:ASPZODRAFT_21838"/>
<dbReference type="GeneID" id="34614331"/>
<feature type="region of interest" description="Disordered" evidence="1">
    <location>
        <begin position="250"/>
        <end position="319"/>
    </location>
</feature>
<name>A0A1L9SW80_9EURO</name>
<dbReference type="RefSeq" id="XP_022585871.1">
    <property type="nucleotide sequence ID" value="XM_022727867.1"/>
</dbReference>
<proteinExistence type="predicted"/>